<dbReference type="OrthoDB" id="7840740at2"/>
<dbReference type="Proteomes" id="UP000243507">
    <property type="component" value="Unassembled WGS sequence"/>
</dbReference>
<organism evidence="1 2">
    <name type="scientific">Pseudothioclava arenosa</name>
    <dbReference type="NCBI Taxonomy" id="1795308"/>
    <lineage>
        <taxon>Bacteria</taxon>
        <taxon>Pseudomonadati</taxon>
        <taxon>Pseudomonadota</taxon>
        <taxon>Alphaproteobacteria</taxon>
        <taxon>Rhodobacterales</taxon>
        <taxon>Paracoccaceae</taxon>
        <taxon>Pseudothioclava</taxon>
    </lineage>
</organism>
<protein>
    <recommendedName>
        <fullName evidence="3">Alpha/beta hydrolase</fullName>
    </recommendedName>
</protein>
<name>A0A2A4CNU8_9RHOB</name>
<evidence type="ECO:0008006" key="3">
    <source>
        <dbReference type="Google" id="ProtNLM"/>
    </source>
</evidence>
<dbReference type="InterPro" id="IPR029058">
    <property type="entry name" value="AB_hydrolase_fold"/>
</dbReference>
<dbReference type="AlphaFoldDB" id="A0A2A4CNU8"/>
<evidence type="ECO:0000313" key="2">
    <source>
        <dbReference type="Proteomes" id="UP000243507"/>
    </source>
</evidence>
<sequence>MRLTRICAEGPITVDFCDGVGGDLVIAFASVGHDPGRAPSPEFVATATGRGTAAAPRRALFVSDASRSWANAPEFGPALIAALGQVTARAPVTRIATLGLSMGAYCALVAAQILPVDVVLAFSPQVSIRPGAVPGETRWARWTKALPPLLWPDAPLPARGHACLFHGAADDLPHALRFAPKPGTDQLIFPGLGHSDLVPHLKARGALAGLVQAALEGDRRRVLRITASAGGVRRERFAP</sequence>
<evidence type="ECO:0000313" key="1">
    <source>
        <dbReference type="EMBL" id="PCD76137.1"/>
    </source>
</evidence>
<reference evidence="1 2" key="1">
    <citation type="submission" date="2017-09" db="EMBL/GenBank/DDBJ databases">
        <title>A multilocus sequence analysis scheme for characterization of bacteria in the genus Thioclava.</title>
        <authorList>
            <person name="Liu Y."/>
            <person name="Shao Z."/>
        </authorList>
    </citation>
    <scope>NUCLEOTIDE SEQUENCE [LARGE SCALE GENOMIC DNA]</scope>
    <source>
        <strain evidence="1 2">CAU 1312</strain>
    </source>
</reference>
<proteinExistence type="predicted"/>
<dbReference type="SUPFAM" id="SSF53474">
    <property type="entry name" value="alpha/beta-Hydrolases"/>
    <property type="match status" value="1"/>
</dbReference>
<accession>A0A2A4CNU8</accession>
<gene>
    <name evidence="1" type="ORF">CLN94_09900</name>
</gene>
<comment type="caution">
    <text evidence="1">The sequence shown here is derived from an EMBL/GenBank/DDBJ whole genome shotgun (WGS) entry which is preliminary data.</text>
</comment>
<dbReference type="RefSeq" id="WP_096433732.1">
    <property type="nucleotide sequence ID" value="NZ_NTJD01000007.1"/>
</dbReference>
<dbReference type="Gene3D" id="3.40.50.1820">
    <property type="entry name" value="alpha/beta hydrolase"/>
    <property type="match status" value="1"/>
</dbReference>
<keyword evidence="2" id="KW-1185">Reference proteome</keyword>
<dbReference type="EMBL" id="NTJD01000007">
    <property type="protein sequence ID" value="PCD76137.1"/>
    <property type="molecule type" value="Genomic_DNA"/>
</dbReference>